<dbReference type="OrthoDB" id="8256394at2"/>
<organism evidence="1 2">
    <name type="scientific">Bradyrhizobium rifense</name>
    <dbReference type="NCBI Taxonomy" id="515499"/>
    <lineage>
        <taxon>Bacteria</taxon>
        <taxon>Pseudomonadati</taxon>
        <taxon>Pseudomonadota</taxon>
        <taxon>Alphaproteobacteria</taxon>
        <taxon>Hyphomicrobiales</taxon>
        <taxon>Nitrobacteraceae</taxon>
        <taxon>Bradyrhizobium</taxon>
    </lineage>
</organism>
<keyword evidence="2" id="KW-1185">Reference proteome</keyword>
<gene>
    <name evidence="1" type="ORF">FXB40_45725</name>
</gene>
<protein>
    <submittedName>
        <fullName evidence="1">Uncharacterized protein</fullName>
    </submittedName>
</protein>
<dbReference type="Proteomes" id="UP000324758">
    <property type="component" value="Unassembled WGS sequence"/>
</dbReference>
<comment type="caution">
    <text evidence="1">The sequence shown here is derived from an EMBL/GenBank/DDBJ whole genome shotgun (WGS) entry which is preliminary data.</text>
</comment>
<accession>A0A5D3JW41</accession>
<proteinExistence type="predicted"/>
<sequence length="66" mass="7666">MISLFEHAFFRRGFAMANGVEDLQILRLIRAFQKLTDKDARRMIVRYVEEQVERQMAKPNSPPGAA</sequence>
<reference evidence="1 2" key="1">
    <citation type="submission" date="2019-08" db="EMBL/GenBank/DDBJ databases">
        <title>Bradyrhizobium hipponensis sp. nov., a rhizobium isolated from a Lupinus angustifolius root nodule in Tunisia.</title>
        <authorList>
            <person name="Off K."/>
            <person name="Rejili M."/>
            <person name="Mars M."/>
            <person name="Brachmann A."/>
            <person name="Marin M."/>
        </authorList>
    </citation>
    <scope>NUCLEOTIDE SEQUENCE [LARGE SCALE GENOMIC DNA]</scope>
    <source>
        <strain evidence="1 2">CTAW71</strain>
    </source>
</reference>
<dbReference type="RefSeq" id="WP_148778809.1">
    <property type="nucleotide sequence ID" value="NZ_VSSS01000100.1"/>
</dbReference>
<evidence type="ECO:0000313" key="2">
    <source>
        <dbReference type="Proteomes" id="UP000324758"/>
    </source>
</evidence>
<name>A0A5D3JW41_9BRAD</name>
<dbReference type="AlphaFoldDB" id="A0A5D3JW41"/>
<dbReference type="EMBL" id="VSSS01000100">
    <property type="protein sequence ID" value="TYL83903.1"/>
    <property type="molecule type" value="Genomic_DNA"/>
</dbReference>
<evidence type="ECO:0000313" key="1">
    <source>
        <dbReference type="EMBL" id="TYL83903.1"/>
    </source>
</evidence>